<evidence type="ECO:0000313" key="1">
    <source>
        <dbReference type="EMBL" id="OAD23326.1"/>
    </source>
</evidence>
<reference evidence="1 2" key="1">
    <citation type="submission" date="2016-05" db="EMBL/GenBank/DDBJ databases">
        <title>Single-cell genome of chain-forming Candidatus Thiomargarita nelsonii and comparison to other large sulfur-oxidizing bacteria.</title>
        <authorList>
            <person name="Winkel M."/>
            <person name="Salman V."/>
            <person name="Woyke T."/>
            <person name="Schulz-Vogt H."/>
            <person name="Richter M."/>
            <person name="Flood B."/>
            <person name="Bailey J."/>
            <person name="Amann R."/>
            <person name="Mussmann M."/>
        </authorList>
    </citation>
    <scope>NUCLEOTIDE SEQUENCE [LARGE SCALE GENOMIC DNA]</scope>
    <source>
        <strain evidence="1 2">THI036</strain>
    </source>
</reference>
<gene>
    <name evidence="1" type="ORF">THIOM_000847</name>
</gene>
<dbReference type="InterPro" id="IPR025132">
    <property type="entry name" value="DUF4058"/>
</dbReference>
<sequence length="264" mass="30035">MCGREIMPTPFPGMDPYLEKPGLWVQIHASLIVDIQRFLTPLLRPRYNVAIEQRTYLTFLSPDEQSSGIPDILLASPIDEDDDDIAVATAPMVTRPLVSELPMPQVVTERYLEVRDAVNKEVITVIEVLSPANKKGREGRAQYERKRLKVLASLTNLVEIDLIRAGKPFPMKVKRASHYRIVVSRSWQRPKADIYLFGVRDKIPDFPIPLQEGETEPVLPLNQILHELYDLGGYDLAIDYRKKTEPPLAEKDAKWVAQILGNKD</sequence>
<keyword evidence="2" id="KW-1185">Reference proteome</keyword>
<dbReference type="Pfam" id="PF13267">
    <property type="entry name" value="DUF4058"/>
    <property type="match status" value="1"/>
</dbReference>
<dbReference type="EMBL" id="LUTY01000427">
    <property type="protein sequence ID" value="OAD23326.1"/>
    <property type="molecule type" value="Genomic_DNA"/>
</dbReference>
<dbReference type="PATRIC" id="fig|1003181.4.peg.1215"/>
<comment type="caution">
    <text evidence="1">The sequence shown here is derived from an EMBL/GenBank/DDBJ whole genome shotgun (WGS) entry which is preliminary data.</text>
</comment>
<dbReference type="Proteomes" id="UP000076962">
    <property type="component" value="Unassembled WGS sequence"/>
</dbReference>
<organism evidence="1 2">
    <name type="scientific">Candidatus Thiomargarita nelsonii</name>
    <dbReference type="NCBI Taxonomy" id="1003181"/>
    <lineage>
        <taxon>Bacteria</taxon>
        <taxon>Pseudomonadati</taxon>
        <taxon>Pseudomonadota</taxon>
        <taxon>Gammaproteobacteria</taxon>
        <taxon>Thiotrichales</taxon>
        <taxon>Thiotrichaceae</taxon>
        <taxon>Thiomargarita</taxon>
    </lineage>
</organism>
<evidence type="ECO:0000313" key="2">
    <source>
        <dbReference type="Proteomes" id="UP000076962"/>
    </source>
</evidence>
<accession>A0A176S605</accession>
<proteinExistence type="predicted"/>
<name>A0A176S605_9GAMM</name>
<dbReference type="AlphaFoldDB" id="A0A176S605"/>
<protein>
    <submittedName>
        <fullName evidence="1">Uncharacterized protein</fullName>
    </submittedName>
</protein>